<keyword evidence="4" id="KW-1185">Reference proteome</keyword>
<gene>
    <name evidence="3" type="ORF">ACFSE6_01335</name>
</gene>
<reference evidence="4" key="1">
    <citation type="journal article" date="2019" name="Int. J. Syst. Evol. Microbiol.">
        <title>The Global Catalogue of Microorganisms (GCM) 10K type strain sequencing project: providing services to taxonomists for standard genome sequencing and annotation.</title>
        <authorList>
            <consortium name="The Broad Institute Genomics Platform"/>
            <consortium name="The Broad Institute Genome Sequencing Center for Infectious Disease"/>
            <person name="Wu L."/>
            <person name="Ma J."/>
        </authorList>
    </citation>
    <scope>NUCLEOTIDE SEQUENCE [LARGE SCALE GENOMIC DNA]</scope>
    <source>
        <strain evidence="4">JCM 17130</strain>
    </source>
</reference>
<dbReference type="RefSeq" id="WP_388001901.1">
    <property type="nucleotide sequence ID" value="NZ_JBHUEE010000001.1"/>
</dbReference>
<feature type="compositionally biased region" description="Low complexity" evidence="1">
    <location>
        <begin position="86"/>
        <end position="102"/>
    </location>
</feature>
<feature type="compositionally biased region" description="Acidic residues" evidence="1">
    <location>
        <begin position="75"/>
        <end position="85"/>
    </location>
</feature>
<evidence type="ECO:0000256" key="2">
    <source>
        <dbReference type="SAM" id="Phobius"/>
    </source>
</evidence>
<keyword evidence="2" id="KW-1133">Transmembrane helix</keyword>
<keyword evidence="2" id="KW-0812">Transmembrane</keyword>
<evidence type="ECO:0000256" key="1">
    <source>
        <dbReference type="SAM" id="MobiDB-lite"/>
    </source>
</evidence>
<sequence>MRLFVYSLLRVGIILACAVVLYLLGMRSWLLWGSAVVVGAMVSFLVLRRQHAEAAQVLSQYDPLRAQRPRFSREAEEDAAYEDAAVDAAGEGSAAGESAGKSAGEDSEGEADAEEESVDELETPRPGEDGDEVPPARPGEDRAG</sequence>
<evidence type="ECO:0000313" key="3">
    <source>
        <dbReference type="EMBL" id="MFD1716463.1"/>
    </source>
</evidence>
<dbReference type="Proteomes" id="UP001597277">
    <property type="component" value="Unassembled WGS sequence"/>
</dbReference>
<organism evidence="3 4">
    <name type="scientific">Georgenia deserti</name>
    <dbReference type="NCBI Taxonomy" id="2093781"/>
    <lineage>
        <taxon>Bacteria</taxon>
        <taxon>Bacillati</taxon>
        <taxon>Actinomycetota</taxon>
        <taxon>Actinomycetes</taxon>
        <taxon>Micrococcales</taxon>
        <taxon>Bogoriellaceae</taxon>
        <taxon>Georgenia</taxon>
    </lineage>
</organism>
<feature type="transmembrane region" description="Helical" evidence="2">
    <location>
        <begin position="30"/>
        <end position="47"/>
    </location>
</feature>
<protein>
    <submittedName>
        <fullName evidence="3">DUF4229 domain-containing protein</fullName>
    </submittedName>
</protein>
<comment type="caution">
    <text evidence="3">The sequence shown here is derived from an EMBL/GenBank/DDBJ whole genome shotgun (WGS) entry which is preliminary data.</text>
</comment>
<evidence type="ECO:0000313" key="4">
    <source>
        <dbReference type="Proteomes" id="UP001597277"/>
    </source>
</evidence>
<name>A0ABW4KYG4_9MICO</name>
<accession>A0ABW4KYG4</accession>
<feature type="region of interest" description="Disordered" evidence="1">
    <location>
        <begin position="69"/>
        <end position="144"/>
    </location>
</feature>
<dbReference type="InterPro" id="IPR025323">
    <property type="entry name" value="DUF4229"/>
</dbReference>
<proteinExistence type="predicted"/>
<dbReference type="EMBL" id="JBHUEE010000001">
    <property type="protein sequence ID" value="MFD1716463.1"/>
    <property type="molecule type" value="Genomic_DNA"/>
</dbReference>
<feature type="transmembrane region" description="Helical" evidence="2">
    <location>
        <begin position="7"/>
        <end position="24"/>
    </location>
</feature>
<dbReference type="Pfam" id="PF14012">
    <property type="entry name" value="DUF4229"/>
    <property type="match status" value="1"/>
</dbReference>
<keyword evidence="2" id="KW-0472">Membrane</keyword>
<feature type="compositionally biased region" description="Acidic residues" evidence="1">
    <location>
        <begin position="105"/>
        <end position="121"/>
    </location>
</feature>